<accession>A0A9W6ZLY7</accession>
<comment type="caution">
    <text evidence="1">The sequence shown here is derived from an EMBL/GenBank/DDBJ whole genome shotgun (WGS) entry which is preliminary data.</text>
</comment>
<organism evidence="1 2">
    <name type="scientific">Triparma retinervis</name>
    <dbReference type="NCBI Taxonomy" id="2557542"/>
    <lineage>
        <taxon>Eukaryota</taxon>
        <taxon>Sar</taxon>
        <taxon>Stramenopiles</taxon>
        <taxon>Ochrophyta</taxon>
        <taxon>Bolidophyceae</taxon>
        <taxon>Parmales</taxon>
        <taxon>Triparmaceae</taxon>
        <taxon>Triparma</taxon>
    </lineage>
</organism>
<sequence>MVPLSQAPGIDCDAGNIMITQKGIELKKNVKGLLGVKASVEHVKHKRFIYYQDLNDTRQYPGARGTESGQSKCERRLIKYFQRGWTCLTKVPDEIMNKEKFRRFKPLVKPDVKYKKEWWKMK</sequence>
<dbReference type="EMBL" id="BRXZ01004616">
    <property type="protein sequence ID" value="GMH52390.1"/>
    <property type="molecule type" value="Genomic_DNA"/>
</dbReference>
<evidence type="ECO:0000313" key="1">
    <source>
        <dbReference type="EMBL" id="GMH52390.1"/>
    </source>
</evidence>
<gene>
    <name evidence="1" type="ORF">TrRE_jg4334</name>
</gene>
<evidence type="ECO:0000313" key="2">
    <source>
        <dbReference type="Proteomes" id="UP001165082"/>
    </source>
</evidence>
<keyword evidence="2" id="KW-1185">Reference proteome</keyword>
<protein>
    <submittedName>
        <fullName evidence="1">Uncharacterized protein</fullName>
    </submittedName>
</protein>
<proteinExistence type="predicted"/>
<dbReference type="AlphaFoldDB" id="A0A9W6ZLY7"/>
<name>A0A9W6ZLY7_9STRA</name>
<reference evidence="1" key="1">
    <citation type="submission" date="2022-07" db="EMBL/GenBank/DDBJ databases">
        <title>Genome analysis of Parmales, a sister group of diatoms, reveals the evolutionary specialization of diatoms from phago-mixotrophs to photoautotrophs.</title>
        <authorList>
            <person name="Ban H."/>
            <person name="Sato S."/>
            <person name="Yoshikawa S."/>
            <person name="Kazumasa Y."/>
            <person name="Nakamura Y."/>
            <person name="Ichinomiya M."/>
            <person name="Saitoh K."/>
            <person name="Sato N."/>
            <person name="Blanc-Mathieu R."/>
            <person name="Endo H."/>
            <person name="Kuwata A."/>
            <person name="Ogata H."/>
        </authorList>
    </citation>
    <scope>NUCLEOTIDE SEQUENCE</scope>
</reference>
<dbReference type="Proteomes" id="UP001165082">
    <property type="component" value="Unassembled WGS sequence"/>
</dbReference>